<dbReference type="SUPFAM" id="SSF47473">
    <property type="entry name" value="EF-hand"/>
    <property type="match status" value="2"/>
</dbReference>
<sequence precursor="true">MKTIATTLVLTLLLAFQPTADAQRGGDRGDRGGFGGRGGGEEGGRSRGGFGGGQTRGGFGGGPPGGGRPTMDANGDGRIDQSELDRMPPQFKQMMEARGIKLQAGVSVDEFRNNMREQFMRAREEGGSSFGQRPSPASENASAGNRTAYTPSAPFRARDKERMTIDLPPKWSELDTDFDGQVALYEWMTARRDELDLFDEIDSDFDGLLTPRELKDYDDVASSGEQMLAKMAEKYARPRLTIVSANGATTIGGKGSAAIANMSKEEQQKHQETAKRYFPMMDKDKDGKISMEEFDASRRIRPMFEKAGIKVEAMSAEQFTQRYTQAIAFFQSQKGAGGDTSGRGGDFGGRGGFGRGGDTGGRGRGGDSGGRESGGRGGFGRGGGR</sequence>
<feature type="compositionally biased region" description="Gly residues" evidence="1">
    <location>
        <begin position="375"/>
        <end position="385"/>
    </location>
</feature>
<dbReference type="RefSeq" id="WP_158520877.1">
    <property type="nucleotide sequence ID" value="NZ_CP017641.1"/>
</dbReference>
<dbReference type="STRING" id="1891926.Fuma_01295"/>
<keyword evidence="5" id="KW-1185">Reference proteome</keyword>
<accession>A0A1P8WCC9</accession>
<dbReference type="InterPro" id="IPR018247">
    <property type="entry name" value="EF_Hand_1_Ca_BS"/>
</dbReference>
<dbReference type="Pfam" id="PF13202">
    <property type="entry name" value="EF-hand_5"/>
    <property type="match status" value="3"/>
</dbReference>
<evidence type="ECO:0000256" key="2">
    <source>
        <dbReference type="SAM" id="SignalP"/>
    </source>
</evidence>
<evidence type="ECO:0000256" key="1">
    <source>
        <dbReference type="SAM" id="MobiDB-lite"/>
    </source>
</evidence>
<dbReference type="PROSITE" id="PS00018">
    <property type="entry name" value="EF_HAND_1"/>
    <property type="match status" value="2"/>
</dbReference>
<proteinExistence type="predicted"/>
<evidence type="ECO:0000259" key="3">
    <source>
        <dbReference type="PROSITE" id="PS50222"/>
    </source>
</evidence>
<dbReference type="KEGG" id="fmr:Fuma_01295"/>
<dbReference type="InterPro" id="IPR011992">
    <property type="entry name" value="EF-hand-dom_pair"/>
</dbReference>
<reference evidence="4 5" key="1">
    <citation type="journal article" date="2016" name="Front. Microbiol.">
        <title>Fuerstia marisgermanicae gen. nov., sp. nov., an Unusual Member of the Phylum Planctomycetes from the German Wadden Sea.</title>
        <authorList>
            <person name="Kohn T."/>
            <person name="Heuer A."/>
            <person name="Jogler M."/>
            <person name="Vollmers J."/>
            <person name="Boedeker C."/>
            <person name="Bunk B."/>
            <person name="Rast P."/>
            <person name="Borchert D."/>
            <person name="Glockner I."/>
            <person name="Freese H.M."/>
            <person name="Klenk H.P."/>
            <person name="Overmann J."/>
            <person name="Kaster A.K."/>
            <person name="Rohde M."/>
            <person name="Wiegand S."/>
            <person name="Jogler C."/>
        </authorList>
    </citation>
    <scope>NUCLEOTIDE SEQUENCE [LARGE SCALE GENOMIC DNA]</scope>
    <source>
        <strain evidence="4 5">NH11</strain>
    </source>
</reference>
<dbReference type="AlphaFoldDB" id="A0A1P8WCC9"/>
<dbReference type="GO" id="GO:0005509">
    <property type="term" value="F:calcium ion binding"/>
    <property type="evidence" value="ECO:0007669"/>
    <property type="project" value="InterPro"/>
</dbReference>
<protein>
    <submittedName>
        <fullName evidence="4">EF hand</fullName>
    </submittedName>
</protein>
<dbReference type="EMBL" id="CP017641">
    <property type="protein sequence ID" value="APZ91704.1"/>
    <property type="molecule type" value="Genomic_DNA"/>
</dbReference>
<keyword evidence="2" id="KW-0732">Signal</keyword>
<evidence type="ECO:0000313" key="5">
    <source>
        <dbReference type="Proteomes" id="UP000187735"/>
    </source>
</evidence>
<dbReference type="PROSITE" id="PS50222">
    <property type="entry name" value="EF_HAND_2"/>
    <property type="match status" value="1"/>
</dbReference>
<name>A0A1P8WCC9_9PLAN</name>
<feature type="domain" description="EF-hand" evidence="3">
    <location>
        <begin position="269"/>
        <end position="304"/>
    </location>
</feature>
<dbReference type="OrthoDB" id="281871at2"/>
<dbReference type="Proteomes" id="UP000187735">
    <property type="component" value="Chromosome"/>
</dbReference>
<feature type="region of interest" description="Disordered" evidence="1">
    <location>
        <begin position="21"/>
        <end position="83"/>
    </location>
</feature>
<feature type="signal peptide" evidence="2">
    <location>
        <begin position="1"/>
        <end position="22"/>
    </location>
</feature>
<feature type="chain" id="PRO_5012953040" evidence="2">
    <location>
        <begin position="23"/>
        <end position="385"/>
    </location>
</feature>
<gene>
    <name evidence="4" type="ORF">Fuma_01295</name>
</gene>
<feature type="compositionally biased region" description="Gly residues" evidence="1">
    <location>
        <begin position="335"/>
        <end position="368"/>
    </location>
</feature>
<organism evidence="4 5">
    <name type="scientific">Fuerstiella marisgermanici</name>
    <dbReference type="NCBI Taxonomy" id="1891926"/>
    <lineage>
        <taxon>Bacteria</taxon>
        <taxon>Pseudomonadati</taxon>
        <taxon>Planctomycetota</taxon>
        <taxon>Planctomycetia</taxon>
        <taxon>Planctomycetales</taxon>
        <taxon>Planctomycetaceae</taxon>
        <taxon>Fuerstiella</taxon>
    </lineage>
</organism>
<dbReference type="InterPro" id="IPR002048">
    <property type="entry name" value="EF_hand_dom"/>
</dbReference>
<feature type="compositionally biased region" description="Gly residues" evidence="1">
    <location>
        <begin position="46"/>
        <end position="68"/>
    </location>
</feature>
<feature type="region of interest" description="Disordered" evidence="1">
    <location>
        <begin position="123"/>
        <end position="151"/>
    </location>
</feature>
<dbReference type="Gene3D" id="1.10.238.10">
    <property type="entry name" value="EF-hand"/>
    <property type="match status" value="2"/>
</dbReference>
<feature type="region of interest" description="Disordered" evidence="1">
    <location>
        <begin position="334"/>
        <end position="385"/>
    </location>
</feature>
<feature type="compositionally biased region" description="Polar residues" evidence="1">
    <location>
        <begin position="130"/>
        <end position="150"/>
    </location>
</feature>
<evidence type="ECO:0000313" key="4">
    <source>
        <dbReference type="EMBL" id="APZ91704.1"/>
    </source>
</evidence>